<reference evidence="3" key="1">
    <citation type="submission" date="2020-10" db="EMBL/GenBank/DDBJ databases">
        <title>Connecting structure to function with the recovery of over 1000 high-quality activated sludge metagenome-assembled genomes encoding full-length rRNA genes using long-read sequencing.</title>
        <authorList>
            <person name="Singleton C.M."/>
            <person name="Petriglieri F."/>
            <person name="Kristensen J.M."/>
            <person name="Kirkegaard R.H."/>
            <person name="Michaelsen T.Y."/>
            <person name="Andersen M.H."/>
            <person name="Karst S.M."/>
            <person name="Dueholm M.S."/>
            <person name="Nielsen P.H."/>
            <person name="Albertsen M."/>
        </authorList>
    </citation>
    <scope>NUCLEOTIDE SEQUENCE</scope>
    <source>
        <strain evidence="3">EsbW_18-Q3-R4-48_MAXAC.044</strain>
    </source>
</reference>
<dbReference type="EMBL" id="JADJNC010000016">
    <property type="protein sequence ID" value="MBK7423568.1"/>
    <property type="molecule type" value="Genomic_DNA"/>
</dbReference>
<dbReference type="AlphaFoldDB" id="A0A9D7FCX0"/>
<proteinExistence type="predicted"/>
<dbReference type="GO" id="GO:0005524">
    <property type="term" value="F:ATP binding"/>
    <property type="evidence" value="ECO:0007669"/>
    <property type="project" value="UniProtKB-KW"/>
</dbReference>
<evidence type="ECO:0000259" key="2">
    <source>
        <dbReference type="Pfam" id="PF13635"/>
    </source>
</evidence>
<keyword evidence="3" id="KW-0067">ATP-binding</keyword>
<dbReference type="InterPro" id="IPR025420">
    <property type="entry name" value="DUF4143"/>
</dbReference>
<keyword evidence="3" id="KW-0547">Nucleotide-binding</keyword>
<dbReference type="Pfam" id="PF13173">
    <property type="entry name" value="AAA_14"/>
    <property type="match status" value="1"/>
</dbReference>
<dbReference type="Proteomes" id="UP000886602">
    <property type="component" value="Unassembled WGS sequence"/>
</dbReference>
<dbReference type="PANTHER" id="PTHR43566:SF2">
    <property type="entry name" value="DUF4143 DOMAIN-CONTAINING PROTEIN"/>
    <property type="match status" value="1"/>
</dbReference>
<dbReference type="InterPro" id="IPR041682">
    <property type="entry name" value="AAA_14"/>
</dbReference>
<name>A0A9D7FCX0_9RHOO</name>
<dbReference type="Pfam" id="PF13635">
    <property type="entry name" value="DUF4143"/>
    <property type="match status" value="1"/>
</dbReference>
<protein>
    <submittedName>
        <fullName evidence="3">ATP-binding protein</fullName>
    </submittedName>
</protein>
<gene>
    <name evidence="3" type="ORF">IPJ48_10960</name>
</gene>
<evidence type="ECO:0000313" key="3">
    <source>
        <dbReference type="EMBL" id="MBK7423568.1"/>
    </source>
</evidence>
<dbReference type="InterPro" id="IPR027417">
    <property type="entry name" value="P-loop_NTPase"/>
</dbReference>
<dbReference type="SUPFAM" id="SSF52540">
    <property type="entry name" value="P-loop containing nucleoside triphosphate hydrolases"/>
    <property type="match status" value="1"/>
</dbReference>
<evidence type="ECO:0000259" key="1">
    <source>
        <dbReference type="Pfam" id="PF13173"/>
    </source>
</evidence>
<feature type="domain" description="DUF4143" evidence="2">
    <location>
        <begin position="210"/>
        <end position="370"/>
    </location>
</feature>
<feature type="domain" description="AAA" evidence="1">
    <location>
        <begin position="25"/>
        <end position="140"/>
    </location>
</feature>
<sequence length="418" mass="47388">MYLQITLMISRHIQSHLETLLAHFPCVVLTGVRQCGKTTLLGTLPGEWQRFDMENSMDRQQLLADPDLFFRLHADKVVIDEAQLAPPLFSALRVAIDRDRSLKGRFLLSGSSSPELVKQISESLAGRVARLEMAPLSLSEAWQVPPSRLYPLLAEGATIESIQVAATARLSVLEVRDYWFQGGYPEPWLSENEAFRSLWYHHYIDAYLLRDIGALFPNLNRDRYRQFIALLSQHSGNIINNADIARTLGVSEPTVRDWLGIAHDTFLWRHIPAWNRSPAKQLVRHPKGFLRDSGLLHRLLRIQDHTMLATHPVVGKSWEGMVVETLLRGFENAGIDVEPFHYRTRGGAEIDLLLEGQFGSSHLLPVEIKLAQQSDKRSLRSISEFVASHNCPLGLVINNDERPRWLDERILAIPAASL</sequence>
<accession>A0A9D7FCX0</accession>
<organism evidence="3 4">
    <name type="scientific">Candidatus Propionivibrio dominans</name>
    <dbReference type="NCBI Taxonomy" id="2954373"/>
    <lineage>
        <taxon>Bacteria</taxon>
        <taxon>Pseudomonadati</taxon>
        <taxon>Pseudomonadota</taxon>
        <taxon>Betaproteobacteria</taxon>
        <taxon>Rhodocyclales</taxon>
        <taxon>Rhodocyclaceae</taxon>
        <taxon>Propionivibrio</taxon>
    </lineage>
</organism>
<evidence type="ECO:0000313" key="4">
    <source>
        <dbReference type="Proteomes" id="UP000886602"/>
    </source>
</evidence>
<comment type="caution">
    <text evidence="3">The sequence shown here is derived from an EMBL/GenBank/DDBJ whole genome shotgun (WGS) entry which is preliminary data.</text>
</comment>
<dbReference type="PANTHER" id="PTHR43566">
    <property type="entry name" value="CONSERVED PROTEIN"/>
    <property type="match status" value="1"/>
</dbReference>